<keyword evidence="3" id="KW-1185">Reference proteome</keyword>
<gene>
    <name evidence="2" type="ORF">KFL_012480020</name>
</gene>
<reference evidence="2 3" key="1">
    <citation type="journal article" date="2014" name="Nat. Commun.">
        <title>Klebsormidium flaccidum genome reveals primary factors for plant terrestrial adaptation.</title>
        <authorList>
            <person name="Hori K."/>
            <person name="Maruyama F."/>
            <person name="Fujisawa T."/>
            <person name="Togashi T."/>
            <person name="Yamamoto N."/>
            <person name="Seo M."/>
            <person name="Sato S."/>
            <person name="Yamada T."/>
            <person name="Mori H."/>
            <person name="Tajima N."/>
            <person name="Moriyama T."/>
            <person name="Ikeuchi M."/>
            <person name="Watanabe M."/>
            <person name="Wada H."/>
            <person name="Kobayashi K."/>
            <person name="Saito M."/>
            <person name="Masuda T."/>
            <person name="Sasaki-Sekimoto Y."/>
            <person name="Mashiguchi K."/>
            <person name="Awai K."/>
            <person name="Shimojima M."/>
            <person name="Masuda S."/>
            <person name="Iwai M."/>
            <person name="Nobusawa T."/>
            <person name="Narise T."/>
            <person name="Kondo S."/>
            <person name="Saito H."/>
            <person name="Sato R."/>
            <person name="Murakawa M."/>
            <person name="Ihara Y."/>
            <person name="Oshima-Yamada Y."/>
            <person name="Ohtaka K."/>
            <person name="Satoh M."/>
            <person name="Sonobe K."/>
            <person name="Ishii M."/>
            <person name="Ohtani R."/>
            <person name="Kanamori-Sato M."/>
            <person name="Honoki R."/>
            <person name="Miyazaki D."/>
            <person name="Mochizuki H."/>
            <person name="Umetsu J."/>
            <person name="Higashi K."/>
            <person name="Shibata D."/>
            <person name="Kamiya Y."/>
            <person name="Sato N."/>
            <person name="Nakamura Y."/>
            <person name="Tabata S."/>
            <person name="Ida S."/>
            <person name="Kurokawa K."/>
            <person name="Ohta H."/>
        </authorList>
    </citation>
    <scope>NUCLEOTIDE SEQUENCE [LARGE SCALE GENOMIC DNA]</scope>
    <source>
        <strain evidence="2 3">NIES-2285</strain>
    </source>
</reference>
<organism evidence="2 3">
    <name type="scientific">Klebsormidium nitens</name>
    <name type="common">Green alga</name>
    <name type="synonym">Ulothrix nitens</name>
    <dbReference type="NCBI Taxonomy" id="105231"/>
    <lineage>
        <taxon>Eukaryota</taxon>
        <taxon>Viridiplantae</taxon>
        <taxon>Streptophyta</taxon>
        <taxon>Klebsormidiophyceae</taxon>
        <taxon>Klebsormidiales</taxon>
        <taxon>Klebsormidiaceae</taxon>
        <taxon>Klebsormidium</taxon>
    </lineage>
</organism>
<dbReference type="SUPFAM" id="SSF81296">
    <property type="entry name" value="E set domains"/>
    <property type="match status" value="3"/>
</dbReference>
<dbReference type="InterPro" id="IPR013783">
    <property type="entry name" value="Ig-like_fold"/>
</dbReference>
<protein>
    <recommendedName>
        <fullName evidence="1">IPT/TIG domain-containing protein</fullName>
    </recommendedName>
</protein>
<evidence type="ECO:0000313" key="3">
    <source>
        <dbReference type="Proteomes" id="UP000054558"/>
    </source>
</evidence>
<dbReference type="Gene3D" id="2.60.40.10">
    <property type="entry name" value="Immunoglobulins"/>
    <property type="match status" value="2"/>
</dbReference>
<evidence type="ECO:0000313" key="2">
    <source>
        <dbReference type="EMBL" id="GAQ93011.1"/>
    </source>
</evidence>
<dbReference type="AlphaFoldDB" id="A0A1Y1IUH7"/>
<name>A0A1Y1IUH7_KLENI</name>
<dbReference type="Pfam" id="PF01833">
    <property type="entry name" value="TIG"/>
    <property type="match status" value="1"/>
</dbReference>
<dbReference type="OrthoDB" id="189446at2759"/>
<feature type="domain" description="IPT/TIG" evidence="1">
    <location>
        <begin position="379"/>
        <end position="461"/>
    </location>
</feature>
<accession>A0A1Y1IUH7</accession>
<dbReference type="InterPro" id="IPR002909">
    <property type="entry name" value="IPT_dom"/>
</dbReference>
<dbReference type="EMBL" id="DF238197">
    <property type="protein sequence ID" value="GAQ93011.1"/>
    <property type="molecule type" value="Genomic_DNA"/>
</dbReference>
<evidence type="ECO:0000259" key="1">
    <source>
        <dbReference type="Pfam" id="PF01833"/>
    </source>
</evidence>
<proteinExistence type="predicted"/>
<dbReference type="InterPro" id="IPR014756">
    <property type="entry name" value="Ig_E-set"/>
</dbReference>
<dbReference type="CDD" id="cd00603">
    <property type="entry name" value="IPT_PCSR"/>
    <property type="match status" value="2"/>
</dbReference>
<dbReference type="CDD" id="cd00102">
    <property type="entry name" value="IPT"/>
    <property type="match status" value="1"/>
</dbReference>
<dbReference type="Proteomes" id="UP000054558">
    <property type="component" value="Unassembled WGS sequence"/>
</dbReference>
<sequence length="571" mass="60321">MSGDGFPEDGYANLHLDRAPLPPDKICPISWCEQFAVERGACRDAEGNLTVHCSAAKVRGSDLQPCGDYLRRRSIAIIQRYRLRYRLRQLLAAARLSREALGKGFSIVRFQPTLASPEGGSTLTISKTGFAAAVPGLLFEARVDGKLCPSVQVRSDPQLLCVVPPGSGSCLKVDVTPIVEINYGGPYSPLSLDIKLETLSLTGFAYKGPTIDRVVPAELPTSGGRLTLYGSSKVGVGQVSINASGQVACSVVNVQSDHVVVDVGPGTGSGKHLLTLAVFLAGPVVTELDTNGISEYPTWTRNESFVLNGQNFGPLVGAPLIKVTVGGVPTGARLCSEHTSLIVDVPPGAGGVALVQVSVDELTSLTSPSTCISYARPHVLSCTKSGVSGGYFAVSGRHFGTGISSSLVVTVGGKACAGVNLLNPHTKIEALVPEGAGTNLPIGVQIAGVDATVEASCSFSYSVSISKPKSSSIGPDSSEVINLFCQAQLARYYKNGIRQAELDVFGLPFTTESAKKASEIWKELEPKIRRMQNKVNKDILVNTITKAWQALKKTRGLSVEENPKSKKRNTT</sequence>